<feature type="chain" id="PRO_5002488738" description="DUF4925 domain-containing protein" evidence="1">
    <location>
        <begin position="23"/>
        <end position="371"/>
    </location>
</feature>
<name>A0A0F5IYT3_9BACT</name>
<reference evidence="2 3" key="1">
    <citation type="submission" date="2013-04" db="EMBL/GenBank/DDBJ databases">
        <title>The Genome Sequence of Parabacteroides goldsteinii DSM 19448.</title>
        <authorList>
            <consortium name="The Broad Institute Genomics Platform"/>
            <person name="Earl A."/>
            <person name="Ward D."/>
            <person name="Feldgarden M."/>
            <person name="Gevers D."/>
            <person name="Martens E."/>
            <person name="Sakamoto M."/>
            <person name="Benno Y."/>
            <person name="Song Y."/>
            <person name="Liu C."/>
            <person name="Lee J."/>
            <person name="Bolanos M."/>
            <person name="Vaisanen M.L."/>
            <person name="Finegold S.M."/>
            <person name="Walker B."/>
            <person name="Young S."/>
            <person name="Zeng Q."/>
            <person name="Gargeya S."/>
            <person name="Fitzgerald M."/>
            <person name="Haas B."/>
            <person name="Abouelleil A."/>
            <person name="Allen A.W."/>
            <person name="Alvarado L."/>
            <person name="Arachchi H.M."/>
            <person name="Berlin A.M."/>
            <person name="Chapman S.B."/>
            <person name="Gainer-Dewar J."/>
            <person name="Goldberg J."/>
            <person name="Griggs A."/>
            <person name="Gujja S."/>
            <person name="Hansen M."/>
            <person name="Howarth C."/>
            <person name="Imamovic A."/>
            <person name="Ireland A."/>
            <person name="Larimer J."/>
            <person name="McCowan C."/>
            <person name="Murphy C."/>
            <person name="Pearson M."/>
            <person name="Poon T.W."/>
            <person name="Priest M."/>
            <person name="Roberts A."/>
            <person name="Saif S."/>
            <person name="Shea T."/>
            <person name="Sisk P."/>
            <person name="Sykes S."/>
            <person name="Wortman J."/>
            <person name="Nusbaum C."/>
            <person name="Birren B."/>
        </authorList>
    </citation>
    <scope>NUCLEOTIDE SEQUENCE [LARGE SCALE GENOMIC DNA]</scope>
    <source>
        <strain evidence="2 3">DSM 19448</strain>
    </source>
</reference>
<dbReference type="InterPro" id="IPR032573">
    <property type="entry name" value="DUF4925"/>
</dbReference>
<dbReference type="RefSeq" id="WP_046147050.1">
    <property type="nucleotide sequence ID" value="NZ_KQ033913.1"/>
</dbReference>
<comment type="caution">
    <text evidence="2">The sequence shown here is derived from an EMBL/GenBank/DDBJ whole genome shotgun (WGS) entry which is preliminary data.</text>
</comment>
<dbReference type="Proteomes" id="UP000033047">
    <property type="component" value="Unassembled WGS sequence"/>
</dbReference>
<feature type="signal peptide" evidence="1">
    <location>
        <begin position="1"/>
        <end position="22"/>
    </location>
</feature>
<sequence length="371" mass="39644">MKKSFLYLFTVLCTLNMFTACSDDDDSKDPNGLEVNATYSGENLDLKYSDVALLGKEISFETKDGKTATLTMKGTFDMSVISGLINGGSKSALIPNLVPGVIPGEITTTISNVPLTLSGEKYTFEGTDSGNGREVKYTGSVEKDKLVLSLNVTMPKNDLTGNWNLAAQPLNLVWSAGDATIDLSGLGISGISGPIPVSMAAPMIGLFAGPMLHQVLESISYGEDGNITARYMKKGASDWQSSPLNLAQYYIKNNKLYVQLNIAQILATVEANKSKADIGSSEILKFLEAIKLIAPYLSDGVPLSYSVSNGTAQVTLGYDVLGKLFALLTDEDLSGLILGKLPDNFKAVMAQIPGILEKTDDVNVTLILQKQ</sequence>
<evidence type="ECO:0000313" key="3">
    <source>
        <dbReference type="Proteomes" id="UP000033047"/>
    </source>
</evidence>
<evidence type="ECO:0000313" key="2">
    <source>
        <dbReference type="EMBL" id="KKB50332.1"/>
    </source>
</evidence>
<dbReference type="PROSITE" id="PS51257">
    <property type="entry name" value="PROKAR_LIPOPROTEIN"/>
    <property type="match status" value="1"/>
</dbReference>
<dbReference type="PATRIC" id="fig|927665.4.peg.3788"/>
<evidence type="ECO:0000256" key="1">
    <source>
        <dbReference type="SAM" id="SignalP"/>
    </source>
</evidence>
<evidence type="ECO:0008006" key="4">
    <source>
        <dbReference type="Google" id="ProtNLM"/>
    </source>
</evidence>
<organism evidence="2 3">
    <name type="scientific">Parabacteroides goldsteinii DSM 19448 = WAL 12034</name>
    <dbReference type="NCBI Taxonomy" id="927665"/>
    <lineage>
        <taxon>Bacteria</taxon>
        <taxon>Pseudomonadati</taxon>
        <taxon>Bacteroidota</taxon>
        <taxon>Bacteroidia</taxon>
        <taxon>Bacteroidales</taxon>
        <taxon>Tannerellaceae</taxon>
        <taxon>Parabacteroides</taxon>
    </lineage>
</organism>
<dbReference type="Pfam" id="PF16272">
    <property type="entry name" value="DUF4925"/>
    <property type="match status" value="1"/>
</dbReference>
<keyword evidence="1" id="KW-0732">Signal</keyword>
<proteinExistence type="predicted"/>
<accession>A0A0F5IYT3</accession>
<dbReference type="AlphaFoldDB" id="A0A0F5IYT3"/>
<dbReference type="EMBL" id="AQHV01000016">
    <property type="protein sequence ID" value="KKB50332.1"/>
    <property type="molecule type" value="Genomic_DNA"/>
</dbReference>
<protein>
    <recommendedName>
        <fullName evidence="4">DUF4925 domain-containing protein</fullName>
    </recommendedName>
</protein>
<gene>
    <name evidence="2" type="ORF">HMPREF1535_03681</name>
</gene>
<dbReference type="HOGENOM" id="CLU_060904_0_0_10"/>